<evidence type="ECO:0000313" key="7">
    <source>
        <dbReference type="EMBL" id="MDY0748440.1"/>
    </source>
</evidence>
<dbReference type="Gene3D" id="1.10.4160.10">
    <property type="entry name" value="Hydantoin permease"/>
    <property type="match status" value="1"/>
</dbReference>
<feature type="transmembrane region" description="Helical" evidence="6">
    <location>
        <begin position="382"/>
        <end position="400"/>
    </location>
</feature>
<keyword evidence="5 6" id="KW-0472">Membrane</keyword>
<dbReference type="RefSeq" id="WP_320426408.1">
    <property type="nucleotide sequence ID" value="NZ_JAXCLA010000010.1"/>
</dbReference>
<accession>A0ABU5DS18</accession>
<keyword evidence="4 6" id="KW-1133">Transmembrane helix</keyword>
<dbReference type="PANTHER" id="PTHR30569:SF0">
    <property type="entry name" value="CYTOSINE PERMEASE"/>
    <property type="match status" value="1"/>
</dbReference>
<evidence type="ECO:0000313" key="8">
    <source>
        <dbReference type="Proteomes" id="UP001285263"/>
    </source>
</evidence>
<dbReference type="InterPro" id="IPR030191">
    <property type="entry name" value="CodB"/>
</dbReference>
<dbReference type="Proteomes" id="UP001285263">
    <property type="component" value="Unassembled WGS sequence"/>
</dbReference>
<protein>
    <submittedName>
        <fullName evidence="7">Cytosine permease</fullName>
    </submittedName>
</protein>
<feature type="transmembrane region" description="Helical" evidence="6">
    <location>
        <begin position="323"/>
        <end position="346"/>
    </location>
</feature>
<comment type="subcellular location">
    <subcellularLocation>
        <location evidence="1">Membrane</location>
        <topology evidence="1">Multi-pass membrane protein</topology>
    </subcellularLocation>
</comment>
<feature type="transmembrane region" description="Helical" evidence="6">
    <location>
        <begin position="46"/>
        <end position="69"/>
    </location>
</feature>
<keyword evidence="8" id="KW-1185">Reference proteome</keyword>
<organism evidence="7 8">
    <name type="scientific">Roseateles agri</name>
    <dbReference type="NCBI Taxonomy" id="3098619"/>
    <lineage>
        <taxon>Bacteria</taxon>
        <taxon>Pseudomonadati</taxon>
        <taxon>Pseudomonadota</taxon>
        <taxon>Betaproteobacteria</taxon>
        <taxon>Burkholderiales</taxon>
        <taxon>Sphaerotilaceae</taxon>
        <taxon>Roseateles</taxon>
    </lineage>
</organism>
<dbReference type="Pfam" id="PF02133">
    <property type="entry name" value="Transp_cyt_pur"/>
    <property type="match status" value="1"/>
</dbReference>
<sequence>MPTDTAHQQKPVGAWRIILILLAAMIALPAFVMGAEIGHAFGAGPALFVCLAGGGLLGLLAALTGAAGAQRRCTTYELIGEAFGLQGAKIANGVLGISVLGWYGVMATMLGHALASMGPGLAAQPLWLLSLAGCVLTTGTAMVGSRALNWLSTLTTPLKIALLAWTCAAALSGGDIAAMWRYVPAVAAPLGTGVSMVVGGLIVGAVLSPDVCRFALSPRRAALGAGLAYGLGFPLVLILAGLPSLASGEKDMIKIMLTLGLGLPAMLTVVLTAWSTNTFNLYSATLIGQTLAPRTRSWRLALAAGAIGTAAGLGGISELLLPYLLWLSITIPPIGGIYLVHVALAGPDRSTTAWRPEALAAWALGSAWAALAPRWGWALTPVAAIDAIGVAAGAYALLAMTRRRARLKAA</sequence>
<feature type="transmembrane region" description="Helical" evidence="6">
    <location>
        <begin position="221"/>
        <end position="243"/>
    </location>
</feature>
<feature type="transmembrane region" description="Helical" evidence="6">
    <location>
        <begin position="186"/>
        <end position="209"/>
    </location>
</feature>
<feature type="transmembrane region" description="Helical" evidence="6">
    <location>
        <begin position="358"/>
        <end position="376"/>
    </location>
</feature>
<evidence type="ECO:0000256" key="5">
    <source>
        <dbReference type="ARBA" id="ARBA00023136"/>
    </source>
</evidence>
<reference evidence="7 8" key="1">
    <citation type="submission" date="2023-11" db="EMBL/GenBank/DDBJ databases">
        <title>Paucibacter sp. nov., isolated from fresh soil in Korea.</title>
        <authorList>
            <person name="Le N.T.T."/>
        </authorList>
    </citation>
    <scope>NUCLEOTIDE SEQUENCE [LARGE SCALE GENOMIC DNA]</scope>
    <source>
        <strain evidence="7 8">R3-3</strain>
    </source>
</reference>
<feature type="transmembrane region" description="Helical" evidence="6">
    <location>
        <begin position="90"/>
        <end position="114"/>
    </location>
</feature>
<feature type="transmembrane region" description="Helical" evidence="6">
    <location>
        <begin position="255"/>
        <end position="276"/>
    </location>
</feature>
<dbReference type="InterPro" id="IPR001248">
    <property type="entry name" value="Pur-cyt_permease"/>
</dbReference>
<evidence type="ECO:0000256" key="4">
    <source>
        <dbReference type="ARBA" id="ARBA00022989"/>
    </source>
</evidence>
<gene>
    <name evidence="7" type="ORF">SNE35_28330</name>
</gene>
<feature type="transmembrane region" description="Helical" evidence="6">
    <location>
        <begin position="297"/>
        <end position="317"/>
    </location>
</feature>
<evidence type="ECO:0000256" key="6">
    <source>
        <dbReference type="SAM" id="Phobius"/>
    </source>
</evidence>
<comment type="caution">
    <text evidence="7">The sequence shown here is derived from an EMBL/GenBank/DDBJ whole genome shotgun (WGS) entry which is preliminary data.</text>
</comment>
<dbReference type="EMBL" id="JAXCLA010000010">
    <property type="protein sequence ID" value="MDY0748440.1"/>
    <property type="molecule type" value="Genomic_DNA"/>
</dbReference>
<feature type="transmembrane region" description="Helical" evidence="6">
    <location>
        <begin position="126"/>
        <end position="148"/>
    </location>
</feature>
<evidence type="ECO:0000256" key="2">
    <source>
        <dbReference type="ARBA" id="ARBA00008974"/>
    </source>
</evidence>
<proteinExistence type="inferred from homology"/>
<name>A0ABU5DS18_9BURK</name>
<evidence type="ECO:0000256" key="3">
    <source>
        <dbReference type="ARBA" id="ARBA00022692"/>
    </source>
</evidence>
<feature type="transmembrane region" description="Helical" evidence="6">
    <location>
        <begin position="12"/>
        <end position="34"/>
    </location>
</feature>
<dbReference type="PANTHER" id="PTHR30569">
    <property type="entry name" value="CYTOSINE TRANSPORTER CODB"/>
    <property type="match status" value="1"/>
</dbReference>
<keyword evidence="3 6" id="KW-0812">Transmembrane</keyword>
<comment type="similarity">
    <text evidence="2">Belongs to the purine-cytosine permease (2.A.39) family.</text>
</comment>
<feature type="transmembrane region" description="Helical" evidence="6">
    <location>
        <begin position="160"/>
        <end position="180"/>
    </location>
</feature>
<evidence type="ECO:0000256" key="1">
    <source>
        <dbReference type="ARBA" id="ARBA00004141"/>
    </source>
</evidence>